<feature type="region of interest" description="Disordered" evidence="1">
    <location>
        <begin position="1"/>
        <end position="117"/>
    </location>
</feature>
<dbReference type="KEGG" id="svu:B1H20_18870"/>
<proteinExistence type="predicted"/>
<organism evidence="2 3">
    <name type="scientific">Streptomyces violaceoruber</name>
    <dbReference type="NCBI Taxonomy" id="1935"/>
    <lineage>
        <taxon>Bacteria</taxon>
        <taxon>Bacillati</taxon>
        <taxon>Actinomycetota</taxon>
        <taxon>Actinomycetes</taxon>
        <taxon>Kitasatosporales</taxon>
        <taxon>Streptomycetaceae</taxon>
        <taxon>Streptomyces</taxon>
        <taxon>Streptomyces violaceoruber group</taxon>
    </lineage>
</organism>
<dbReference type="AlphaFoldDB" id="A0A1V0UD97"/>
<dbReference type="Proteomes" id="UP000192445">
    <property type="component" value="Chromosome"/>
</dbReference>
<dbReference type="EMBL" id="CP020570">
    <property type="protein sequence ID" value="ARF63204.1"/>
    <property type="molecule type" value="Genomic_DNA"/>
</dbReference>
<evidence type="ECO:0000256" key="1">
    <source>
        <dbReference type="SAM" id="MobiDB-lite"/>
    </source>
</evidence>
<reference evidence="2 3" key="1">
    <citation type="submission" date="2017-03" db="EMBL/GenBank/DDBJ databases">
        <title>Complete Genome Sequence of a natural compounds producer, Streptomyces violaceus S21.</title>
        <authorList>
            <person name="Zhong C."/>
            <person name="Zhao Z."/>
            <person name="Fu J."/>
            <person name="Zong G."/>
            <person name="Qin R."/>
            <person name="Cao G."/>
        </authorList>
    </citation>
    <scope>NUCLEOTIDE SEQUENCE [LARGE SCALE GENOMIC DNA]</scope>
    <source>
        <strain evidence="2 3">S21</strain>
    </source>
</reference>
<feature type="compositionally biased region" description="Pro residues" evidence="1">
    <location>
        <begin position="87"/>
        <end position="111"/>
    </location>
</feature>
<evidence type="ECO:0000313" key="3">
    <source>
        <dbReference type="Proteomes" id="UP000192445"/>
    </source>
</evidence>
<gene>
    <name evidence="2" type="ORF">B1H20_18870</name>
</gene>
<accession>A0A1V0UD97</accession>
<evidence type="ECO:0000313" key="2">
    <source>
        <dbReference type="EMBL" id="ARF63204.1"/>
    </source>
</evidence>
<name>A0A1V0UD97_STRVN</name>
<sequence>MRTRREPDHRAVPPGAPGPDAASAGRGAGDGGPPDDHGPQPGTPAHRAGRRPNPRPALRRLGAAPPRRPRRRPPAGGVSTGAGGTSPGPPPDSPCRPFPAGPGTPAPPRPLPVRSDA</sequence>
<feature type="compositionally biased region" description="Basic and acidic residues" evidence="1">
    <location>
        <begin position="1"/>
        <end position="11"/>
    </location>
</feature>
<protein>
    <submittedName>
        <fullName evidence="2">Uncharacterized protein</fullName>
    </submittedName>
</protein>